<protein>
    <submittedName>
        <fullName evidence="1">Uncharacterized protein</fullName>
    </submittedName>
</protein>
<dbReference type="EMBL" id="LR589179">
    <property type="protein sequence ID" value="VTP03946.1"/>
    <property type="molecule type" value="Genomic_DNA"/>
</dbReference>
<gene>
    <name evidence="1" type="ORF">BIN_B_05322</name>
</gene>
<proteinExistence type="predicted"/>
<accession>A0A653F4K2</accession>
<reference evidence="1" key="1">
    <citation type="submission" date="2019-05" db="EMBL/GenBank/DDBJ databases">
        <authorList>
            <person name="Naeem R."/>
            <person name="Antony C."/>
            <person name="Guan Q."/>
        </authorList>
    </citation>
    <scope>NUCLEOTIDE SEQUENCE</scope>
    <source>
        <strain evidence="1">2</strain>
    </source>
</reference>
<name>A0A653F4K2_9MYCO</name>
<organism evidence="1">
    <name type="scientific">Mycobacterium riyadhense</name>
    <dbReference type="NCBI Taxonomy" id="486698"/>
    <lineage>
        <taxon>Bacteria</taxon>
        <taxon>Bacillati</taxon>
        <taxon>Actinomycetota</taxon>
        <taxon>Actinomycetes</taxon>
        <taxon>Mycobacteriales</taxon>
        <taxon>Mycobacteriaceae</taxon>
        <taxon>Mycobacterium</taxon>
    </lineage>
</organism>
<evidence type="ECO:0000313" key="1">
    <source>
        <dbReference type="EMBL" id="VTP03946.1"/>
    </source>
</evidence>
<dbReference type="AlphaFoldDB" id="A0A653F4K2"/>
<sequence length="159" mass="18095">MASSSDREDQLPDDQCERCKAGGCRLRRGNCDWDSTDTCRADLTQLRAEDTDAWAMLNQLVRRSRQPAGLTGHHKSPLRVPSQHVMGELKSRSRNTRLMYRLYYGEPDQLSRLVVGLMVALKRTFALVGATTVAQNRDIRTARDIFMRWLNHKGMTSGN</sequence>